<reference evidence="2 3" key="2">
    <citation type="submission" date="2018-11" db="EMBL/GenBank/DDBJ databases">
        <authorList>
            <consortium name="Pathogen Informatics"/>
        </authorList>
    </citation>
    <scope>NUCLEOTIDE SEQUENCE [LARGE SCALE GENOMIC DNA]</scope>
</reference>
<name>A0A183UYI9_TOXCA</name>
<accession>A0A183UYI9</accession>
<protein>
    <submittedName>
        <fullName evidence="4">Transposase</fullName>
    </submittedName>
</protein>
<evidence type="ECO:0000313" key="2">
    <source>
        <dbReference type="EMBL" id="VDM44880.1"/>
    </source>
</evidence>
<organism evidence="3 4">
    <name type="scientific">Toxocara canis</name>
    <name type="common">Canine roundworm</name>
    <dbReference type="NCBI Taxonomy" id="6265"/>
    <lineage>
        <taxon>Eukaryota</taxon>
        <taxon>Metazoa</taxon>
        <taxon>Ecdysozoa</taxon>
        <taxon>Nematoda</taxon>
        <taxon>Chromadorea</taxon>
        <taxon>Rhabditida</taxon>
        <taxon>Spirurina</taxon>
        <taxon>Ascaridomorpha</taxon>
        <taxon>Ascaridoidea</taxon>
        <taxon>Toxocaridae</taxon>
        <taxon>Toxocara</taxon>
    </lineage>
</organism>
<feature type="compositionally biased region" description="Polar residues" evidence="1">
    <location>
        <begin position="89"/>
        <end position="104"/>
    </location>
</feature>
<reference evidence="4" key="1">
    <citation type="submission" date="2016-06" db="UniProtKB">
        <authorList>
            <consortium name="WormBaseParasite"/>
        </authorList>
    </citation>
    <scope>IDENTIFICATION</scope>
</reference>
<feature type="region of interest" description="Disordered" evidence="1">
    <location>
        <begin position="85"/>
        <end position="104"/>
    </location>
</feature>
<gene>
    <name evidence="2" type="ORF">TCNE_LOCUS13559</name>
</gene>
<dbReference type="WBParaSite" id="TCNE_0001355901-mRNA-1">
    <property type="protein sequence ID" value="TCNE_0001355901-mRNA-1"/>
    <property type="gene ID" value="TCNE_0001355901"/>
</dbReference>
<evidence type="ECO:0000256" key="1">
    <source>
        <dbReference type="SAM" id="MobiDB-lite"/>
    </source>
</evidence>
<dbReference type="AlphaFoldDB" id="A0A183UYI9"/>
<proteinExistence type="predicted"/>
<evidence type="ECO:0000313" key="4">
    <source>
        <dbReference type="WBParaSite" id="TCNE_0001355901-mRNA-1"/>
    </source>
</evidence>
<sequence>MFNHYDNVIIANLQIDDYFITGYLGHKINVTFDNIRPLQATKEKFLERKALFWWVNKGDMREAKKLWNKLELSYEVEQAVKKALKESRQNCNGTSSTTIRPAPK</sequence>
<keyword evidence="3" id="KW-1185">Reference proteome</keyword>
<dbReference type="Proteomes" id="UP000050794">
    <property type="component" value="Unassembled WGS sequence"/>
</dbReference>
<dbReference type="EMBL" id="UYWY01021782">
    <property type="protein sequence ID" value="VDM44880.1"/>
    <property type="molecule type" value="Genomic_DNA"/>
</dbReference>
<evidence type="ECO:0000313" key="3">
    <source>
        <dbReference type="Proteomes" id="UP000050794"/>
    </source>
</evidence>